<accession>A0A844ZAX1</accession>
<evidence type="ECO:0000259" key="1">
    <source>
        <dbReference type="Pfam" id="PF00814"/>
    </source>
</evidence>
<dbReference type="GO" id="GO:0016740">
    <property type="term" value="F:transferase activity"/>
    <property type="evidence" value="ECO:0007669"/>
    <property type="project" value="UniProtKB-KW"/>
</dbReference>
<dbReference type="Pfam" id="PF00814">
    <property type="entry name" value="TsaD"/>
    <property type="match status" value="1"/>
</dbReference>
<reference evidence="2 3" key="1">
    <citation type="submission" date="2019-12" db="EMBL/GenBank/DDBJ databases">
        <title>Genomic-based taxomic classification of the family Erythrobacteraceae.</title>
        <authorList>
            <person name="Xu L."/>
        </authorList>
    </citation>
    <scope>NUCLEOTIDE SEQUENCE [LARGE SCALE GENOMIC DNA]</scope>
    <source>
        <strain evidence="2 3">KCTC 42006</strain>
    </source>
</reference>
<dbReference type="NCBIfam" id="TIGR03725">
    <property type="entry name" value="T6A_YeaZ"/>
    <property type="match status" value="1"/>
</dbReference>
<feature type="domain" description="Gcp-like" evidence="1">
    <location>
        <begin position="32"/>
        <end position="150"/>
    </location>
</feature>
<dbReference type="SUPFAM" id="SSF53067">
    <property type="entry name" value="Actin-like ATPase domain"/>
    <property type="match status" value="1"/>
</dbReference>
<proteinExistence type="predicted"/>
<comment type="caution">
    <text evidence="2">The sequence shown here is derived from an EMBL/GenBank/DDBJ whole genome shotgun (WGS) entry which is preliminary data.</text>
</comment>
<evidence type="ECO:0000313" key="3">
    <source>
        <dbReference type="Proteomes" id="UP000460290"/>
    </source>
</evidence>
<evidence type="ECO:0000313" key="2">
    <source>
        <dbReference type="EMBL" id="MXO84030.1"/>
    </source>
</evidence>
<dbReference type="EMBL" id="WTYZ01000001">
    <property type="protein sequence ID" value="MXO84030.1"/>
    <property type="molecule type" value="Genomic_DNA"/>
</dbReference>
<dbReference type="InterPro" id="IPR000905">
    <property type="entry name" value="Gcp-like_dom"/>
</dbReference>
<dbReference type="GO" id="GO:0002949">
    <property type="term" value="P:tRNA threonylcarbamoyladenosine modification"/>
    <property type="evidence" value="ECO:0007669"/>
    <property type="project" value="InterPro"/>
</dbReference>
<dbReference type="Gene3D" id="3.30.420.40">
    <property type="match status" value="2"/>
</dbReference>
<keyword evidence="2" id="KW-0808">Transferase</keyword>
<sequence length="206" mass="21254">MRTLAIDCATEACSVALFEDDTLIANTHAVLGRGHAERLVPMIAALPDKGKAHRILVSRGPGSFTGVRIGVATARALAYAWTAEIAGYPTLALVAAMARAEHGEVPVLSCMTGGHGEWFVQPFGASGKPAADHASVKPADAAQSFEIDLIAGSQAQAFVAERGHGIALSLLPDASHALSIPTTLLSPNTAPIYGRAPDAKLPTKTS</sequence>
<keyword evidence="3" id="KW-1185">Reference proteome</keyword>
<name>A0A844ZAX1_9SPHN</name>
<dbReference type="InterPro" id="IPR022496">
    <property type="entry name" value="T6A_TsaB"/>
</dbReference>
<dbReference type="InterPro" id="IPR043129">
    <property type="entry name" value="ATPase_NBD"/>
</dbReference>
<gene>
    <name evidence="2" type="primary">tsaB</name>
    <name evidence="2" type="ORF">GRI35_11700</name>
</gene>
<dbReference type="AlphaFoldDB" id="A0A844ZAX1"/>
<organism evidence="2 3">
    <name type="scientific">Pontixanthobacter aestiaquae</name>
    <dbReference type="NCBI Taxonomy" id="1509367"/>
    <lineage>
        <taxon>Bacteria</taxon>
        <taxon>Pseudomonadati</taxon>
        <taxon>Pseudomonadota</taxon>
        <taxon>Alphaproteobacteria</taxon>
        <taxon>Sphingomonadales</taxon>
        <taxon>Erythrobacteraceae</taxon>
        <taxon>Pontixanthobacter</taxon>
    </lineage>
</organism>
<dbReference type="OrthoDB" id="9809995at2"/>
<protein>
    <submittedName>
        <fullName evidence="2">tRNA (Adenosine(37)-N6)-threonylcarbamoyltransferase complex dimerization subunit type 1 TsaB</fullName>
    </submittedName>
</protein>
<dbReference type="Proteomes" id="UP000460290">
    <property type="component" value="Unassembled WGS sequence"/>
</dbReference>